<feature type="transmembrane region" description="Helical" evidence="1">
    <location>
        <begin position="65"/>
        <end position="83"/>
    </location>
</feature>
<organism evidence="2 3">
    <name type="scientific">Nocardia flavorosea</name>
    <dbReference type="NCBI Taxonomy" id="53429"/>
    <lineage>
        <taxon>Bacteria</taxon>
        <taxon>Bacillati</taxon>
        <taxon>Actinomycetota</taxon>
        <taxon>Actinomycetes</taxon>
        <taxon>Mycobacteriales</taxon>
        <taxon>Nocardiaceae</taxon>
        <taxon>Nocardia</taxon>
    </lineage>
</organism>
<evidence type="ECO:0000313" key="3">
    <source>
        <dbReference type="Proteomes" id="UP000570678"/>
    </source>
</evidence>
<reference evidence="2 3" key="1">
    <citation type="submission" date="2020-04" db="EMBL/GenBank/DDBJ databases">
        <title>MicrobeNet Type strains.</title>
        <authorList>
            <person name="Nicholson A.C."/>
        </authorList>
    </citation>
    <scope>NUCLEOTIDE SEQUENCE [LARGE SCALE GENOMIC DNA]</scope>
    <source>
        <strain evidence="2 3">JCM 3332</strain>
    </source>
</reference>
<feature type="transmembrane region" description="Helical" evidence="1">
    <location>
        <begin position="138"/>
        <end position="161"/>
    </location>
</feature>
<protein>
    <submittedName>
        <fullName evidence="2">Uncharacterized protein</fullName>
    </submittedName>
</protein>
<keyword evidence="1" id="KW-1133">Transmembrane helix</keyword>
<gene>
    <name evidence="2" type="ORF">HGA15_12770</name>
</gene>
<feature type="transmembrane region" description="Helical" evidence="1">
    <location>
        <begin position="40"/>
        <end position="58"/>
    </location>
</feature>
<keyword evidence="3" id="KW-1185">Reference proteome</keyword>
<comment type="caution">
    <text evidence="2">The sequence shown here is derived from an EMBL/GenBank/DDBJ whole genome shotgun (WGS) entry which is preliminary data.</text>
</comment>
<dbReference type="RefSeq" id="WP_062977029.1">
    <property type="nucleotide sequence ID" value="NZ_JAAXOT010000005.1"/>
</dbReference>
<feature type="transmembrane region" description="Helical" evidence="1">
    <location>
        <begin position="108"/>
        <end position="126"/>
    </location>
</feature>
<proteinExistence type="predicted"/>
<evidence type="ECO:0000313" key="2">
    <source>
        <dbReference type="EMBL" id="NKY57013.1"/>
    </source>
</evidence>
<evidence type="ECO:0000256" key="1">
    <source>
        <dbReference type="SAM" id="Phobius"/>
    </source>
</evidence>
<dbReference type="Proteomes" id="UP000570678">
    <property type="component" value="Unassembled WGS sequence"/>
</dbReference>
<name>A0A846YD94_9NOCA</name>
<dbReference type="AlphaFoldDB" id="A0A846YD94"/>
<accession>A0A846YD94</accession>
<sequence>MISAAHRSPLARACRAWIFALICVLLSASGHALTAAHPISLSTLSLAVAFVAAFAWSAADRQRGLLPITAGLLTGQAALHLWFTTDPAGGHTAHAAAVGTSADTDAPAMLAAHCLAALVCGLWLWWGERTAFALAASIYTRIVLPLLLLIPPLPPVVATLVTRPPTELGTPAAAVEFLRHALARRGPPHRIPVLFQESVVTP</sequence>
<dbReference type="EMBL" id="JAAXOT010000005">
    <property type="protein sequence ID" value="NKY57013.1"/>
    <property type="molecule type" value="Genomic_DNA"/>
</dbReference>
<keyword evidence="1" id="KW-0812">Transmembrane</keyword>
<keyword evidence="1" id="KW-0472">Membrane</keyword>